<accession>A0A072PGX5</accession>
<dbReference type="Gene3D" id="3.40.50.150">
    <property type="entry name" value="Vaccinia Virus protein VP39"/>
    <property type="match status" value="1"/>
</dbReference>
<organism evidence="1 2">
    <name type="scientific">Exophiala aquamarina CBS 119918</name>
    <dbReference type="NCBI Taxonomy" id="1182545"/>
    <lineage>
        <taxon>Eukaryota</taxon>
        <taxon>Fungi</taxon>
        <taxon>Dikarya</taxon>
        <taxon>Ascomycota</taxon>
        <taxon>Pezizomycotina</taxon>
        <taxon>Eurotiomycetes</taxon>
        <taxon>Chaetothyriomycetidae</taxon>
        <taxon>Chaetothyriales</taxon>
        <taxon>Herpotrichiellaceae</taxon>
        <taxon>Exophiala</taxon>
    </lineage>
</organism>
<dbReference type="GeneID" id="25281406"/>
<dbReference type="CDD" id="cd02440">
    <property type="entry name" value="AdoMet_MTases"/>
    <property type="match status" value="1"/>
</dbReference>
<evidence type="ECO:0000313" key="2">
    <source>
        <dbReference type="Proteomes" id="UP000027920"/>
    </source>
</evidence>
<dbReference type="InterPro" id="IPR029063">
    <property type="entry name" value="SAM-dependent_MTases_sf"/>
</dbReference>
<dbReference type="EMBL" id="AMGV01000004">
    <property type="protein sequence ID" value="KEF58563.1"/>
    <property type="molecule type" value="Genomic_DNA"/>
</dbReference>
<name>A0A072PGX5_9EURO</name>
<dbReference type="RefSeq" id="XP_013261153.1">
    <property type="nucleotide sequence ID" value="XM_013405699.1"/>
</dbReference>
<dbReference type="HOGENOM" id="CLU_010595_2_4_1"/>
<dbReference type="VEuPathDB" id="FungiDB:A1O9_06489"/>
<sequence length="198" mass="22885">MADIWVPRAKGCGVPPNVTFEVDDVEQEWAYNMPFDYIHCRYMAGSIKDWPRLVKQVFQHTKPGGWVEFQDFEMRWYTHSGEFKSGSPLDQWCTEIIEGIKSTGLEPEPGPKLQGWVRDAGFTKIKHQLFPIPTGTWPKNKKLKEIGAFDLVQFLDGMENMSMRVLTSLRGYTKDEVVVLLASLRNDLRNPRLQVQHN</sequence>
<dbReference type="OrthoDB" id="2013972at2759"/>
<proteinExistence type="predicted"/>
<comment type="caution">
    <text evidence="1">The sequence shown here is derived from an EMBL/GenBank/DDBJ whole genome shotgun (WGS) entry which is preliminary data.</text>
</comment>
<dbReference type="SUPFAM" id="SSF53335">
    <property type="entry name" value="S-adenosyl-L-methionine-dependent methyltransferases"/>
    <property type="match status" value="1"/>
</dbReference>
<evidence type="ECO:0000313" key="1">
    <source>
        <dbReference type="EMBL" id="KEF58563.1"/>
    </source>
</evidence>
<gene>
    <name evidence="1" type="ORF">A1O9_06489</name>
</gene>
<evidence type="ECO:0008006" key="3">
    <source>
        <dbReference type="Google" id="ProtNLM"/>
    </source>
</evidence>
<dbReference type="Proteomes" id="UP000027920">
    <property type="component" value="Unassembled WGS sequence"/>
</dbReference>
<dbReference type="Pfam" id="PF13489">
    <property type="entry name" value="Methyltransf_23"/>
    <property type="match status" value="1"/>
</dbReference>
<dbReference type="AlphaFoldDB" id="A0A072PGX5"/>
<keyword evidence="2" id="KW-1185">Reference proteome</keyword>
<protein>
    <recommendedName>
        <fullName evidence="3">Methyltransferase</fullName>
    </recommendedName>
</protein>
<dbReference type="STRING" id="1182545.A0A072PGX5"/>
<reference evidence="1 2" key="1">
    <citation type="submission" date="2013-03" db="EMBL/GenBank/DDBJ databases">
        <title>The Genome Sequence of Exophiala aquamarina CBS 119918.</title>
        <authorList>
            <consortium name="The Broad Institute Genomics Platform"/>
            <person name="Cuomo C."/>
            <person name="de Hoog S."/>
            <person name="Gorbushina A."/>
            <person name="Walker B."/>
            <person name="Young S.K."/>
            <person name="Zeng Q."/>
            <person name="Gargeya S."/>
            <person name="Fitzgerald M."/>
            <person name="Haas B."/>
            <person name="Abouelleil A."/>
            <person name="Allen A.W."/>
            <person name="Alvarado L."/>
            <person name="Arachchi H.M."/>
            <person name="Berlin A.M."/>
            <person name="Chapman S.B."/>
            <person name="Gainer-Dewar J."/>
            <person name="Goldberg J."/>
            <person name="Griggs A."/>
            <person name="Gujja S."/>
            <person name="Hansen M."/>
            <person name="Howarth C."/>
            <person name="Imamovic A."/>
            <person name="Ireland A."/>
            <person name="Larimer J."/>
            <person name="McCowan C."/>
            <person name="Murphy C."/>
            <person name="Pearson M."/>
            <person name="Poon T.W."/>
            <person name="Priest M."/>
            <person name="Roberts A."/>
            <person name="Saif S."/>
            <person name="Shea T."/>
            <person name="Sisk P."/>
            <person name="Sykes S."/>
            <person name="Wortman J."/>
            <person name="Nusbaum C."/>
            <person name="Birren B."/>
        </authorList>
    </citation>
    <scope>NUCLEOTIDE SEQUENCE [LARGE SCALE GENOMIC DNA]</scope>
    <source>
        <strain evidence="1 2">CBS 119918</strain>
    </source>
</reference>